<sequence>MNLRYLADKTKNISNTQIGQYPMANSNRNQRGPHLKEHHEEAVEFYPDVVHCFDVPNPNIILIRAKIVFCTAWECSRWLAIGSVRISYVS</sequence>
<dbReference type="AlphaFoldDB" id="A0A916E9D5"/>
<organism evidence="1 2">
    <name type="scientific">Rhizophagus irregularis</name>
    <dbReference type="NCBI Taxonomy" id="588596"/>
    <lineage>
        <taxon>Eukaryota</taxon>
        <taxon>Fungi</taxon>
        <taxon>Fungi incertae sedis</taxon>
        <taxon>Mucoromycota</taxon>
        <taxon>Glomeromycotina</taxon>
        <taxon>Glomeromycetes</taxon>
        <taxon>Glomerales</taxon>
        <taxon>Glomeraceae</taxon>
        <taxon>Rhizophagus</taxon>
    </lineage>
</organism>
<dbReference type="EMBL" id="CAGKOT010000028">
    <property type="protein sequence ID" value="CAB5370815.1"/>
    <property type="molecule type" value="Genomic_DNA"/>
</dbReference>
<dbReference type="Proteomes" id="UP000684084">
    <property type="component" value="Unassembled WGS sequence"/>
</dbReference>
<name>A0A916E9D5_9GLOM</name>
<comment type="caution">
    <text evidence="1">The sequence shown here is derived from an EMBL/GenBank/DDBJ whole genome shotgun (WGS) entry which is preliminary data.</text>
</comment>
<reference evidence="1" key="1">
    <citation type="submission" date="2020-05" db="EMBL/GenBank/DDBJ databases">
        <authorList>
            <person name="Rincon C."/>
            <person name="Sanders R I."/>
            <person name="Robbins C."/>
            <person name="Chaturvedi A."/>
        </authorList>
    </citation>
    <scope>NUCLEOTIDE SEQUENCE</scope>
    <source>
        <strain evidence="1">CHB12</strain>
    </source>
</reference>
<evidence type="ECO:0000313" key="1">
    <source>
        <dbReference type="EMBL" id="CAB5370815.1"/>
    </source>
</evidence>
<protein>
    <submittedName>
        <fullName evidence="1">Uncharacterized protein</fullName>
    </submittedName>
</protein>
<proteinExistence type="predicted"/>
<evidence type="ECO:0000313" key="2">
    <source>
        <dbReference type="Proteomes" id="UP000684084"/>
    </source>
</evidence>
<accession>A0A916E9D5</accession>
<gene>
    <name evidence="1" type="ORF">CHRIB12_LOCUS12803</name>
</gene>